<sequence>MPDPLSHVPGWSPAQRVGLFVDTQNLYHSARDYYGQNVNFESLMRYAVGGRQLVRATAYVVERENDTSAWPFIYKLSTIGFRVRRMNLTLKETTDEGKPIYEGNWDMGIAADMVRLMHALDVVVLGSGDGDFVDIIEVLMERGIRVEVIAFKETTSQKLVDAVDRFVHLPEIENAFVPTRDRSLMPKAENPSP</sequence>
<evidence type="ECO:0000313" key="3">
    <source>
        <dbReference type="Proteomes" id="UP000266178"/>
    </source>
</evidence>
<comment type="caution">
    <text evidence="2">The sequence shown here is derived from an EMBL/GenBank/DDBJ whole genome shotgun (WGS) entry which is preliminary data.</text>
</comment>
<dbReference type="RefSeq" id="WP_119357647.1">
    <property type="nucleotide sequence ID" value="NZ_BJXM01000001.1"/>
</dbReference>
<evidence type="ECO:0000259" key="1">
    <source>
        <dbReference type="Pfam" id="PF01936"/>
    </source>
</evidence>
<dbReference type="EMBL" id="QWLB01000029">
    <property type="protein sequence ID" value="RIH91895.1"/>
    <property type="molecule type" value="Genomic_DNA"/>
</dbReference>
<dbReference type="PANTHER" id="PTHR35458">
    <property type="entry name" value="SLR0755 PROTEIN"/>
    <property type="match status" value="1"/>
</dbReference>
<dbReference type="Pfam" id="PF01936">
    <property type="entry name" value="NYN"/>
    <property type="match status" value="1"/>
</dbReference>
<dbReference type="Proteomes" id="UP000266178">
    <property type="component" value="Unassembled WGS sequence"/>
</dbReference>
<dbReference type="AlphaFoldDB" id="A0A399F842"/>
<proteinExistence type="predicted"/>
<dbReference type="Gene3D" id="3.40.50.1010">
    <property type="entry name" value="5'-nuclease"/>
    <property type="match status" value="1"/>
</dbReference>
<evidence type="ECO:0000313" key="2">
    <source>
        <dbReference type="EMBL" id="RIH91895.1"/>
    </source>
</evidence>
<protein>
    <submittedName>
        <fullName evidence="2">NYN domain protein</fullName>
    </submittedName>
</protein>
<dbReference type="PANTHER" id="PTHR35458:SF8">
    <property type="entry name" value="SLR0650 PROTEIN"/>
    <property type="match status" value="1"/>
</dbReference>
<accession>A0A399F842</accession>
<name>A0A399F842_9DEIN</name>
<dbReference type="InterPro" id="IPR047140">
    <property type="entry name" value="LabA"/>
</dbReference>
<gene>
    <name evidence="2" type="ORF">Mgrana_02170</name>
</gene>
<keyword evidence="3" id="KW-1185">Reference proteome</keyword>
<dbReference type="InterPro" id="IPR021139">
    <property type="entry name" value="NYN"/>
</dbReference>
<dbReference type="OrthoDB" id="9794137at2"/>
<dbReference type="GO" id="GO:0004540">
    <property type="term" value="F:RNA nuclease activity"/>
    <property type="evidence" value="ECO:0007669"/>
    <property type="project" value="InterPro"/>
</dbReference>
<dbReference type="CDD" id="cd10911">
    <property type="entry name" value="PIN_LabA"/>
    <property type="match status" value="1"/>
</dbReference>
<reference evidence="2 3" key="1">
    <citation type="submission" date="2018-08" db="EMBL/GenBank/DDBJ databases">
        <title>Meiothermus granaticius genome AF-68 sequencing project.</title>
        <authorList>
            <person name="Da Costa M.S."/>
            <person name="Albuquerque L."/>
            <person name="Raposo P."/>
            <person name="Froufe H.J.C."/>
            <person name="Barroso C.S."/>
            <person name="Egas C."/>
        </authorList>
    </citation>
    <scope>NUCLEOTIDE SEQUENCE [LARGE SCALE GENOMIC DNA]</scope>
    <source>
        <strain evidence="2 3">AF-68</strain>
    </source>
</reference>
<feature type="domain" description="NYN" evidence="1">
    <location>
        <begin position="16"/>
        <end position="169"/>
    </location>
</feature>
<organism evidence="2 3">
    <name type="scientific">Meiothermus granaticius NBRC 107808</name>
    <dbReference type="NCBI Taxonomy" id="1227551"/>
    <lineage>
        <taxon>Bacteria</taxon>
        <taxon>Thermotogati</taxon>
        <taxon>Deinococcota</taxon>
        <taxon>Deinococci</taxon>
        <taxon>Thermales</taxon>
        <taxon>Thermaceae</taxon>
        <taxon>Meiothermus</taxon>
    </lineage>
</organism>